<dbReference type="AlphaFoldDB" id="A0A0B7BT45"/>
<accession>A0A0B7BT45</accession>
<evidence type="ECO:0000313" key="1">
    <source>
        <dbReference type="EMBL" id="CEK96384.1"/>
    </source>
</evidence>
<proteinExistence type="predicted"/>
<dbReference type="EMBL" id="HACG01049519">
    <property type="protein sequence ID" value="CEK96384.1"/>
    <property type="molecule type" value="Transcribed_RNA"/>
</dbReference>
<reference evidence="1" key="1">
    <citation type="submission" date="2014-12" db="EMBL/GenBank/DDBJ databases">
        <title>Insight into the proteome of Arion vulgaris.</title>
        <authorList>
            <person name="Aradska J."/>
            <person name="Bulat T."/>
            <person name="Smidak R."/>
            <person name="Sarate P."/>
            <person name="Gangsoo J."/>
            <person name="Sialana F."/>
            <person name="Bilban M."/>
            <person name="Lubec G."/>
        </authorList>
    </citation>
    <scope>NUCLEOTIDE SEQUENCE</scope>
    <source>
        <tissue evidence="1">Skin</tissue>
    </source>
</reference>
<gene>
    <name evidence="1" type="primary">ORF211872</name>
</gene>
<organism evidence="1">
    <name type="scientific">Arion vulgaris</name>
    <dbReference type="NCBI Taxonomy" id="1028688"/>
    <lineage>
        <taxon>Eukaryota</taxon>
        <taxon>Metazoa</taxon>
        <taxon>Spiralia</taxon>
        <taxon>Lophotrochozoa</taxon>
        <taxon>Mollusca</taxon>
        <taxon>Gastropoda</taxon>
        <taxon>Heterobranchia</taxon>
        <taxon>Euthyneura</taxon>
        <taxon>Panpulmonata</taxon>
        <taxon>Eupulmonata</taxon>
        <taxon>Stylommatophora</taxon>
        <taxon>Helicina</taxon>
        <taxon>Arionoidea</taxon>
        <taxon>Arionidae</taxon>
        <taxon>Arion</taxon>
    </lineage>
</organism>
<sequence length="54" mass="6113">GLSPAVQCATNTLAQQDSKETLNMTLKEVREHAREREFFRQAMMKATFCKGHAT</sequence>
<feature type="non-terminal residue" evidence="1">
    <location>
        <position position="1"/>
    </location>
</feature>
<protein>
    <submittedName>
        <fullName evidence="1">Uncharacterized protein</fullName>
    </submittedName>
</protein>
<name>A0A0B7BT45_9EUPU</name>